<gene>
    <name evidence="1" type="ORF">ACFQ0I_13315</name>
</gene>
<evidence type="ECO:0000313" key="1">
    <source>
        <dbReference type="EMBL" id="MFD0836752.1"/>
    </source>
</evidence>
<proteinExistence type="predicted"/>
<protein>
    <submittedName>
        <fullName evidence="1">Uncharacterized protein</fullName>
    </submittedName>
</protein>
<dbReference type="EMBL" id="JBHTIB010000012">
    <property type="protein sequence ID" value="MFD0836752.1"/>
    <property type="molecule type" value="Genomic_DNA"/>
</dbReference>
<organism evidence="1 2">
    <name type="scientific">Mariniflexile aquimaris</name>
    <dbReference type="NCBI Taxonomy" id="881009"/>
    <lineage>
        <taxon>Bacteria</taxon>
        <taxon>Pseudomonadati</taxon>
        <taxon>Bacteroidota</taxon>
        <taxon>Flavobacteriia</taxon>
        <taxon>Flavobacteriales</taxon>
        <taxon>Flavobacteriaceae</taxon>
        <taxon>Mariniflexile</taxon>
    </lineage>
</organism>
<reference evidence="2" key="1">
    <citation type="journal article" date="2019" name="Int. J. Syst. Evol. Microbiol.">
        <title>The Global Catalogue of Microorganisms (GCM) 10K type strain sequencing project: providing services to taxonomists for standard genome sequencing and annotation.</title>
        <authorList>
            <consortium name="The Broad Institute Genomics Platform"/>
            <consortium name="The Broad Institute Genome Sequencing Center for Infectious Disease"/>
            <person name="Wu L."/>
            <person name="Ma J."/>
        </authorList>
    </citation>
    <scope>NUCLEOTIDE SEQUENCE [LARGE SCALE GENOMIC DNA]</scope>
    <source>
        <strain evidence="2">CCUG 60529</strain>
    </source>
</reference>
<sequence length="82" mass="8772">MPKAKVDKMSLAGVGNAAAGAAVVEVVKTVFTTQDNKPATKKDLQELKTLITGRYLPVNKAGKDEYGRSPCYDIETGNVVFL</sequence>
<evidence type="ECO:0000313" key="2">
    <source>
        <dbReference type="Proteomes" id="UP001597011"/>
    </source>
</evidence>
<keyword evidence="2" id="KW-1185">Reference proteome</keyword>
<comment type="caution">
    <text evidence="1">The sequence shown here is derived from an EMBL/GenBank/DDBJ whole genome shotgun (WGS) entry which is preliminary data.</text>
</comment>
<dbReference type="RefSeq" id="WP_379943028.1">
    <property type="nucleotide sequence ID" value="NZ_JBHTIB010000012.1"/>
</dbReference>
<accession>A0ABW3BXA7</accession>
<name>A0ABW3BXA7_9FLAO</name>
<dbReference type="Proteomes" id="UP001597011">
    <property type="component" value="Unassembled WGS sequence"/>
</dbReference>